<dbReference type="EMBL" id="MN739530">
    <property type="protein sequence ID" value="QHT10988.1"/>
    <property type="molecule type" value="Genomic_DNA"/>
</dbReference>
<proteinExistence type="predicted"/>
<dbReference type="AlphaFoldDB" id="A0A6C0D2I2"/>
<name>A0A6C0D2I2_9ZZZZ</name>
<evidence type="ECO:0000313" key="1">
    <source>
        <dbReference type="EMBL" id="QHT10988.1"/>
    </source>
</evidence>
<accession>A0A6C0D2I2</accession>
<reference evidence="1" key="1">
    <citation type="journal article" date="2020" name="Nature">
        <title>Giant virus diversity and host interactions through global metagenomics.</title>
        <authorList>
            <person name="Schulz F."/>
            <person name="Roux S."/>
            <person name="Paez-Espino D."/>
            <person name="Jungbluth S."/>
            <person name="Walsh D.A."/>
            <person name="Denef V.J."/>
            <person name="McMahon K.D."/>
            <person name="Konstantinidis K.T."/>
            <person name="Eloe-Fadrosh E.A."/>
            <person name="Kyrpides N.C."/>
            <person name="Woyke T."/>
        </authorList>
    </citation>
    <scope>NUCLEOTIDE SEQUENCE</scope>
    <source>
        <strain evidence="1">GVMAG-M-3300023174-111</strain>
    </source>
</reference>
<protein>
    <submittedName>
        <fullName evidence="1">Uncharacterized protein</fullName>
    </submittedName>
</protein>
<organism evidence="1">
    <name type="scientific">viral metagenome</name>
    <dbReference type="NCBI Taxonomy" id="1070528"/>
    <lineage>
        <taxon>unclassified sequences</taxon>
        <taxon>metagenomes</taxon>
        <taxon>organismal metagenomes</taxon>
    </lineage>
</organism>
<sequence length="333" mass="40853">MSYMKHLYVLFLENEKWILHPSTTSDPYYIFMECYFMYDFVKANCPLRIFETIPIADDLEIDMYVKKYMRCYGIENVRGGNYSDVFLPSTIITMLESEIQKDYYEMPLFIEQICRKYESIQNWTSHDIKVWRTWRREYEFIDEPASIKHAMELEKSYLKKEWTQYEDTKYLYDALGQNFYDCSIDLEWLKMQIIDTNDMEEVWVNKKDRMNRYAMLLSLFETAKARFELISEDLPRCSCDVAREKYSVFYKNPRLIFDTFIYHKQNALSKQTISEKYKTIAIEVFEIFEYMINCIINKIEDYRFSLKQYPEDFERRIRYSLEYIDYTYFTDIM</sequence>